<feature type="region of interest" description="Disordered" evidence="1">
    <location>
        <begin position="26"/>
        <end position="67"/>
    </location>
</feature>
<dbReference type="SUPFAM" id="SSF63825">
    <property type="entry name" value="YWTD domain"/>
    <property type="match status" value="1"/>
</dbReference>
<accession>A0AAU8N5I1</accession>
<evidence type="ECO:0000313" key="2">
    <source>
        <dbReference type="EMBL" id="XCP82779.1"/>
    </source>
</evidence>
<dbReference type="RefSeq" id="WP_366181015.1">
    <property type="nucleotide sequence ID" value="NZ_CP159989.1"/>
</dbReference>
<dbReference type="EMBL" id="CP159989">
    <property type="protein sequence ID" value="XCP82779.1"/>
    <property type="molecule type" value="Genomic_DNA"/>
</dbReference>
<protein>
    <submittedName>
        <fullName evidence="2">Uncharacterized protein</fullName>
    </submittedName>
</protein>
<organism evidence="2">
    <name type="scientific">Actinomyces timonensis</name>
    <dbReference type="NCBI Taxonomy" id="1288391"/>
    <lineage>
        <taxon>Bacteria</taxon>
        <taxon>Bacillati</taxon>
        <taxon>Actinomycetota</taxon>
        <taxon>Actinomycetes</taxon>
        <taxon>Actinomycetales</taxon>
        <taxon>Actinomycetaceae</taxon>
        <taxon>Actinomyces</taxon>
    </lineage>
</organism>
<reference evidence="2" key="1">
    <citation type="submission" date="2024-05" db="EMBL/GenBank/DDBJ databases">
        <title>Draft genome assemblies of 36 bacteria isolated from hibernating arctic ground squirrels.</title>
        <authorList>
            <person name="McKee H."/>
            <person name="Mullen L."/>
            <person name="Drown D.M."/>
            <person name="Duddleston K.N."/>
        </authorList>
    </citation>
    <scope>NUCLEOTIDE SEQUENCE</scope>
    <source>
        <strain evidence="2">AR004</strain>
    </source>
</reference>
<sequence length="458" mass="46185">MNRRSFIFSALGAPAILPGLGPASCARRPEGEVPPGGATASSAVPPSGPLPAPSAGSSDRAAPTAFSPTAGLPGLGIDMLADDGLRWSIADRFVFRGDHPSWWYADLSTGAIRVLTADGGALGFTEATVSDLGRGGEPRGATQALSDAAAVVDPRGAFAYSLTTAVETGPPQAGRWAATVLKTELASGRVLASRELVLPASAPTARGSARLAVSSDALRLTVALAPPPGGPAGPCWIEVLSTADLTTVLTNPQGAAPAALAGMSGDAVMVGAAPPAASSPASPPYRVLSTADGSLLLEAPTSAAHLLDGWLYWAAPDQASWRAMDLGTRATADLGAGPPGAASRPEAWAAGSYSVIRTPAAADLRELGSPTPTFTWPNADGAVPTGLAVYGDVLYTVFDSRPGEVVLTDLRTGEELTTAPIPGDLASSAARALDVTHEGIGAMDPRGRASFYAATAWR</sequence>
<name>A0AAU8N5I1_9ACTO</name>
<proteinExistence type="predicted"/>
<evidence type="ECO:0000256" key="1">
    <source>
        <dbReference type="SAM" id="MobiDB-lite"/>
    </source>
</evidence>
<dbReference type="AlphaFoldDB" id="A0AAU8N5I1"/>
<gene>
    <name evidence="2" type="ORF">ABXS69_02420</name>
</gene>